<dbReference type="EMBL" id="BGPR01265640">
    <property type="protein sequence ID" value="GBM84279.1"/>
    <property type="molecule type" value="Genomic_DNA"/>
</dbReference>
<keyword evidence="2" id="KW-1185">Reference proteome</keyword>
<reference evidence="1 2" key="1">
    <citation type="journal article" date="2019" name="Sci. Rep.">
        <title>Orb-weaving spider Araneus ventricosus genome elucidates the spidroin gene catalogue.</title>
        <authorList>
            <person name="Kono N."/>
            <person name="Nakamura H."/>
            <person name="Ohtoshi R."/>
            <person name="Moran D.A.P."/>
            <person name="Shinohara A."/>
            <person name="Yoshida Y."/>
            <person name="Fujiwara M."/>
            <person name="Mori M."/>
            <person name="Tomita M."/>
            <person name="Arakawa K."/>
        </authorList>
    </citation>
    <scope>NUCLEOTIDE SEQUENCE [LARGE SCALE GENOMIC DNA]</scope>
</reference>
<evidence type="ECO:0000313" key="2">
    <source>
        <dbReference type="Proteomes" id="UP000499080"/>
    </source>
</evidence>
<sequence length="64" mass="7116">PSGGSMTFGSLSSNVSQKPPSVKHFLFFSADIRFQELVERRPPDVSVQVERDIPRASIVNADRK</sequence>
<accession>A0A4Y2J3W5</accession>
<organism evidence="1 2">
    <name type="scientific">Araneus ventricosus</name>
    <name type="common">Orbweaver spider</name>
    <name type="synonym">Epeira ventricosa</name>
    <dbReference type="NCBI Taxonomy" id="182803"/>
    <lineage>
        <taxon>Eukaryota</taxon>
        <taxon>Metazoa</taxon>
        <taxon>Ecdysozoa</taxon>
        <taxon>Arthropoda</taxon>
        <taxon>Chelicerata</taxon>
        <taxon>Arachnida</taxon>
        <taxon>Araneae</taxon>
        <taxon>Araneomorphae</taxon>
        <taxon>Entelegynae</taxon>
        <taxon>Araneoidea</taxon>
        <taxon>Araneidae</taxon>
        <taxon>Araneus</taxon>
    </lineage>
</organism>
<proteinExistence type="predicted"/>
<evidence type="ECO:0000313" key="1">
    <source>
        <dbReference type="EMBL" id="GBM84279.1"/>
    </source>
</evidence>
<dbReference type="Proteomes" id="UP000499080">
    <property type="component" value="Unassembled WGS sequence"/>
</dbReference>
<gene>
    <name evidence="1" type="ORF">AVEN_265985_1</name>
</gene>
<protein>
    <submittedName>
        <fullName evidence="1">Uncharacterized protein</fullName>
    </submittedName>
</protein>
<comment type="caution">
    <text evidence="1">The sequence shown here is derived from an EMBL/GenBank/DDBJ whole genome shotgun (WGS) entry which is preliminary data.</text>
</comment>
<name>A0A4Y2J3W5_ARAVE</name>
<dbReference type="AlphaFoldDB" id="A0A4Y2J3W5"/>
<feature type="non-terminal residue" evidence="1">
    <location>
        <position position="1"/>
    </location>
</feature>